<evidence type="ECO:0000313" key="1">
    <source>
        <dbReference type="EMBL" id="KMZ95732.1"/>
    </source>
</evidence>
<dbReference type="AlphaFoldDB" id="A0A0J9TLW8"/>
<proteinExistence type="predicted"/>
<gene>
    <name evidence="1" type="ORF">PVMG_05331</name>
</gene>
<sequence>MCFIFYHKYPFLEKIWNLYEKFNEKLKEDYHYDAIINLCEVEKKNVNKHNEEYKHICKKLIRNLWPLYDNKYSETTIPYACKILNEWLHHLKNPYDIPDTTIVNLFNKAVQLTPVSLQGKKCDYYSFIEKYKIPKYSIKLNYLVDNVNIISKILMTKSDPKFCYAQKFAQECKNIYKHINTNYCSNNKDKEAGNLITCLELSTFDFTYTNYLFK</sequence>
<accession>A0A0J9TLW8</accession>
<evidence type="ECO:0000313" key="2">
    <source>
        <dbReference type="Proteomes" id="UP000053776"/>
    </source>
</evidence>
<reference evidence="1 2" key="1">
    <citation type="submission" date="2011-08" db="EMBL/GenBank/DDBJ databases">
        <title>The Genome Sequence of Plasmodium vivax Mauritania I.</title>
        <authorList>
            <consortium name="The Broad Institute Genome Sequencing Platform"/>
            <consortium name="The Broad Institute Genome Sequencing Center for Infectious Disease"/>
            <person name="Neafsey D."/>
            <person name="Carlton J."/>
            <person name="Barnwell J."/>
            <person name="Collins W."/>
            <person name="Escalante A."/>
            <person name="Mullikin J."/>
            <person name="Saul A."/>
            <person name="Guigo R."/>
            <person name="Camara F."/>
            <person name="Young S.K."/>
            <person name="Zeng Q."/>
            <person name="Gargeya S."/>
            <person name="Fitzgerald M."/>
            <person name="Haas B."/>
            <person name="Abouelleil A."/>
            <person name="Alvarado L."/>
            <person name="Arachchi H.M."/>
            <person name="Berlin A."/>
            <person name="Brown A."/>
            <person name="Chapman S.B."/>
            <person name="Chen Z."/>
            <person name="Dunbar C."/>
            <person name="Freedman E."/>
            <person name="Gearin G."/>
            <person name="Gellesch M."/>
            <person name="Goldberg J."/>
            <person name="Griggs A."/>
            <person name="Gujja S."/>
            <person name="Heiman D."/>
            <person name="Howarth C."/>
            <person name="Larson L."/>
            <person name="Lui A."/>
            <person name="MacDonald P.J.P."/>
            <person name="Montmayeur A."/>
            <person name="Murphy C."/>
            <person name="Neiman D."/>
            <person name="Pearson M."/>
            <person name="Priest M."/>
            <person name="Roberts A."/>
            <person name="Saif S."/>
            <person name="Shea T."/>
            <person name="Shenoy N."/>
            <person name="Sisk P."/>
            <person name="Stolte C."/>
            <person name="Sykes S."/>
            <person name="Wortman J."/>
            <person name="Nusbaum C."/>
            <person name="Birren B."/>
        </authorList>
    </citation>
    <scope>NUCLEOTIDE SEQUENCE [LARGE SCALE GENOMIC DNA]</scope>
    <source>
        <strain evidence="1 2">Mauritania I</strain>
    </source>
</reference>
<evidence type="ECO:0008006" key="3">
    <source>
        <dbReference type="Google" id="ProtNLM"/>
    </source>
</evidence>
<dbReference type="OrthoDB" id="10619735at2759"/>
<protein>
    <recommendedName>
        <fullName evidence="3">Variable surface protein</fullName>
    </recommendedName>
</protein>
<name>A0A0J9TLW8_PLAVI</name>
<dbReference type="Proteomes" id="UP000053776">
    <property type="component" value="Unassembled WGS sequence"/>
</dbReference>
<dbReference type="EMBL" id="KQ234975">
    <property type="protein sequence ID" value="KMZ95732.1"/>
    <property type="molecule type" value="Genomic_DNA"/>
</dbReference>
<organism evidence="1 2">
    <name type="scientific">Plasmodium vivax Mauritania I</name>
    <dbReference type="NCBI Taxonomy" id="1035515"/>
    <lineage>
        <taxon>Eukaryota</taxon>
        <taxon>Sar</taxon>
        <taxon>Alveolata</taxon>
        <taxon>Apicomplexa</taxon>
        <taxon>Aconoidasida</taxon>
        <taxon>Haemosporida</taxon>
        <taxon>Plasmodiidae</taxon>
        <taxon>Plasmodium</taxon>
        <taxon>Plasmodium (Plasmodium)</taxon>
    </lineage>
</organism>